<evidence type="ECO:0000256" key="4">
    <source>
        <dbReference type="ARBA" id="ARBA00023163"/>
    </source>
</evidence>
<organism evidence="6 7">
    <name type="scientific">Thalassotalea nanhaiensis</name>
    <dbReference type="NCBI Taxonomy" id="3065648"/>
    <lineage>
        <taxon>Bacteria</taxon>
        <taxon>Pseudomonadati</taxon>
        <taxon>Pseudomonadota</taxon>
        <taxon>Gammaproteobacteria</taxon>
        <taxon>Alteromonadales</taxon>
        <taxon>Colwelliaceae</taxon>
        <taxon>Thalassotalea</taxon>
    </lineage>
</organism>
<dbReference type="InterPro" id="IPR000847">
    <property type="entry name" value="LysR_HTH_N"/>
</dbReference>
<feature type="domain" description="HTH lysR-type" evidence="5">
    <location>
        <begin position="14"/>
        <end position="71"/>
    </location>
</feature>
<keyword evidence="3" id="KW-0238">DNA-binding</keyword>
<dbReference type="PROSITE" id="PS50931">
    <property type="entry name" value="HTH_LYSR"/>
    <property type="match status" value="1"/>
</dbReference>
<dbReference type="InterPro" id="IPR036388">
    <property type="entry name" value="WH-like_DNA-bd_sf"/>
</dbReference>
<dbReference type="InterPro" id="IPR050950">
    <property type="entry name" value="HTH-type_LysR_regulators"/>
</dbReference>
<dbReference type="InterPro" id="IPR036390">
    <property type="entry name" value="WH_DNA-bd_sf"/>
</dbReference>
<keyword evidence="7" id="KW-1185">Reference proteome</keyword>
<proteinExistence type="inferred from homology"/>
<reference evidence="7" key="1">
    <citation type="submission" date="2023-09" db="EMBL/GenBank/DDBJ databases">
        <authorList>
            <person name="Li S."/>
            <person name="Li X."/>
            <person name="Zhang C."/>
            <person name="Zhao Z."/>
        </authorList>
    </citation>
    <scope>NUCLEOTIDE SEQUENCE [LARGE SCALE GENOMIC DNA]</scope>
    <source>
        <strain evidence="7">SQ345</strain>
    </source>
</reference>
<dbReference type="SUPFAM" id="SSF53850">
    <property type="entry name" value="Periplasmic binding protein-like II"/>
    <property type="match status" value="1"/>
</dbReference>
<dbReference type="EMBL" id="CP134146">
    <property type="protein sequence ID" value="WNC69512.1"/>
    <property type="molecule type" value="Genomic_DNA"/>
</dbReference>
<evidence type="ECO:0000313" key="6">
    <source>
        <dbReference type="EMBL" id="WNC69512.1"/>
    </source>
</evidence>
<accession>A0ABY9TL28</accession>
<keyword evidence="4" id="KW-0804">Transcription</keyword>
<dbReference type="RefSeq" id="WP_348388654.1">
    <property type="nucleotide sequence ID" value="NZ_CP134146.1"/>
</dbReference>
<evidence type="ECO:0000256" key="2">
    <source>
        <dbReference type="ARBA" id="ARBA00023015"/>
    </source>
</evidence>
<dbReference type="Gene3D" id="3.40.190.290">
    <property type="match status" value="1"/>
</dbReference>
<gene>
    <name evidence="6" type="ORF">RI845_05030</name>
</gene>
<keyword evidence="2" id="KW-0805">Transcription regulation</keyword>
<name>A0ABY9TL28_9GAMM</name>
<protein>
    <submittedName>
        <fullName evidence="6">LysR family transcriptional regulator</fullName>
    </submittedName>
</protein>
<dbReference type="Proteomes" id="UP001248581">
    <property type="component" value="Chromosome"/>
</dbReference>
<dbReference type="Pfam" id="PF03466">
    <property type="entry name" value="LysR_substrate"/>
    <property type="match status" value="1"/>
</dbReference>
<evidence type="ECO:0000313" key="7">
    <source>
        <dbReference type="Proteomes" id="UP001248581"/>
    </source>
</evidence>
<dbReference type="Pfam" id="PF00126">
    <property type="entry name" value="HTH_1"/>
    <property type="match status" value="1"/>
</dbReference>
<evidence type="ECO:0000256" key="3">
    <source>
        <dbReference type="ARBA" id="ARBA00023125"/>
    </source>
</evidence>
<dbReference type="CDD" id="cd08435">
    <property type="entry name" value="PBP2_GbpR"/>
    <property type="match status" value="1"/>
</dbReference>
<dbReference type="Gene3D" id="1.10.10.10">
    <property type="entry name" value="Winged helix-like DNA-binding domain superfamily/Winged helix DNA-binding domain"/>
    <property type="match status" value="1"/>
</dbReference>
<evidence type="ECO:0000259" key="5">
    <source>
        <dbReference type="PROSITE" id="PS50931"/>
    </source>
</evidence>
<dbReference type="InterPro" id="IPR037405">
    <property type="entry name" value="GbpR_PBP2"/>
</dbReference>
<evidence type="ECO:0000256" key="1">
    <source>
        <dbReference type="ARBA" id="ARBA00009437"/>
    </source>
</evidence>
<dbReference type="SUPFAM" id="SSF46785">
    <property type="entry name" value="Winged helix' DNA-binding domain"/>
    <property type="match status" value="1"/>
</dbReference>
<sequence>MNPNMLERHLVSRLKFKYLQLLVTVGEQRNIFKAAQIHNMAQPAATKIIRDIESALNIELFDRSSRGVTPTLYGEVLIKHAKLILSQVKHASEELSSLQGGLTGRVTVGSLLAASATLLPNAIARLKKNRPNVSVSLKEGTADRLTKSLKIDDLDIMVGRIPEVPTEDGLTNEVLYHEPVVIVARADHPLQSRKNLTLHDLVDQQWILPPRETMLRDEIDGAFHREGLDVPVNPVESVSILTNRTLLKNTDMITALPLQVVLTYEEIGLMKRLDIPLIIAPGPIGVTLRAQRQLPPAAHYLLEALREEAEKLTKRYKEIY</sequence>
<dbReference type="InterPro" id="IPR005119">
    <property type="entry name" value="LysR_subst-bd"/>
</dbReference>
<dbReference type="PANTHER" id="PTHR30419">
    <property type="entry name" value="HTH-TYPE TRANSCRIPTIONAL REGULATOR YBHD"/>
    <property type="match status" value="1"/>
</dbReference>
<comment type="similarity">
    <text evidence="1">Belongs to the LysR transcriptional regulatory family.</text>
</comment>
<dbReference type="PANTHER" id="PTHR30419:SF8">
    <property type="entry name" value="NITROGEN ASSIMILATION TRANSCRIPTIONAL ACTIVATOR-RELATED"/>
    <property type="match status" value="1"/>
</dbReference>